<accession>A0A819T361</accession>
<dbReference type="GO" id="GO:0005886">
    <property type="term" value="C:plasma membrane"/>
    <property type="evidence" value="ECO:0007669"/>
    <property type="project" value="TreeGrafter"/>
</dbReference>
<evidence type="ECO:0000313" key="2">
    <source>
        <dbReference type="Proteomes" id="UP000663823"/>
    </source>
</evidence>
<comment type="caution">
    <text evidence="1">The sequence shown here is derived from an EMBL/GenBank/DDBJ whole genome shotgun (WGS) entry which is preliminary data.</text>
</comment>
<organism evidence="1 2">
    <name type="scientific">Rotaria sordida</name>
    <dbReference type="NCBI Taxonomy" id="392033"/>
    <lineage>
        <taxon>Eukaryota</taxon>
        <taxon>Metazoa</taxon>
        <taxon>Spiralia</taxon>
        <taxon>Gnathifera</taxon>
        <taxon>Rotifera</taxon>
        <taxon>Eurotatoria</taxon>
        <taxon>Bdelloidea</taxon>
        <taxon>Philodinida</taxon>
        <taxon>Philodinidae</taxon>
        <taxon>Rotaria</taxon>
    </lineage>
</organism>
<protein>
    <submittedName>
        <fullName evidence="1">Uncharacterized protein</fullName>
    </submittedName>
</protein>
<evidence type="ECO:0000313" key="1">
    <source>
        <dbReference type="EMBL" id="CAF4071979.1"/>
    </source>
</evidence>
<dbReference type="AlphaFoldDB" id="A0A819T361"/>
<proteinExistence type="predicted"/>
<dbReference type="Proteomes" id="UP000663823">
    <property type="component" value="Unassembled WGS sequence"/>
</dbReference>
<gene>
    <name evidence="1" type="ORF">OTI717_LOCUS32720</name>
</gene>
<reference evidence="1" key="1">
    <citation type="submission" date="2021-02" db="EMBL/GenBank/DDBJ databases">
        <authorList>
            <person name="Nowell W R."/>
        </authorList>
    </citation>
    <scope>NUCLEOTIDE SEQUENCE</scope>
</reference>
<name>A0A819T361_9BILA</name>
<dbReference type="PANTHER" id="PTHR13800">
    <property type="entry name" value="TRANSIENT RECEPTOR POTENTIAL CATION CHANNEL, SUBFAMILY M, MEMBER 6"/>
    <property type="match status" value="1"/>
</dbReference>
<dbReference type="PANTHER" id="PTHR13800:SF12">
    <property type="entry name" value="TRANSIENT RECEPTOR POTENTIAL CATION CHANNEL SUBFAMILY M MEMBER-LIKE 2"/>
    <property type="match status" value="1"/>
</dbReference>
<dbReference type="EMBL" id="CAJOAX010010268">
    <property type="protein sequence ID" value="CAF4071979.1"/>
    <property type="molecule type" value="Genomic_DNA"/>
</dbReference>
<feature type="non-terminal residue" evidence="1">
    <location>
        <position position="1"/>
    </location>
</feature>
<dbReference type="InterPro" id="IPR050927">
    <property type="entry name" value="TRPM"/>
</dbReference>
<dbReference type="GO" id="GO:0099604">
    <property type="term" value="F:ligand-gated calcium channel activity"/>
    <property type="evidence" value="ECO:0007669"/>
    <property type="project" value="TreeGrafter"/>
</dbReference>
<sequence>INLLIAMFSHTLYRLHADTDCIWKFQRYSLVRHHLARPLLPQPLIIISHIYRLIIYVFTHSPQEIILNKVKILETQAQALQNRQDNMFEYLQCLMNGMKKIRGDDIEMPKQCSIDSVL</sequence>